<dbReference type="GO" id="GO:0042742">
    <property type="term" value="P:defense response to bacterium"/>
    <property type="evidence" value="ECO:0007669"/>
    <property type="project" value="InterPro"/>
</dbReference>
<proteinExistence type="predicted"/>
<protein>
    <submittedName>
        <fullName evidence="3">RlpA-like double-psi beta-barrel-protein domain-containing protein-containing protein</fullName>
    </submittedName>
</protein>
<keyword evidence="1" id="KW-0732">Signal</keyword>
<evidence type="ECO:0000259" key="2">
    <source>
        <dbReference type="Pfam" id="PF00967"/>
    </source>
</evidence>
<gene>
    <name evidence="3" type="ORF">DB88DRAFT_431716</name>
</gene>
<feature type="non-terminal residue" evidence="3">
    <location>
        <position position="98"/>
    </location>
</feature>
<evidence type="ECO:0000256" key="1">
    <source>
        <dbReference type="ARBA" id="ARBA00022729"/>
    </source>
</evidence>
<accession>A0AAD9FTM0</accession>
<evidence type="ECO:0000313" key="4">
    <source>
        <dbReference type="Proteomes" id="UP001182556"/>
    </source>
</evidence>
<feature type="domain" description="Barwin" evidence="2">
    <location>
        <begin position="30"/>
        <end position="83"/>
    </location>
</feature>
<dbReference type="EMBL" id="JAODAN010000003">
    <property type="protein sequence ID" value="KAK1925923.1"/>
    <property type="molecule type" value="Genomic_DNA"/>
</dbReference>
<dbReference type="Proteomes" id="UP001182556">
    <property type="component" value="Unassembled WGS sequence"/>
</dbReference>
<dbReference type="InterPro" id="IPR051477">
    <property type="entry name" value="Expansin_CellWall"/>
</dbReference>
<name>A0AAD9FTM0_PAPLA</name>
<dbReference type="GO" id="GO:0050832">
    <property type="term" value="P:defense response to fungus"/>
    <property type="evidence" value="ECO:0007669"/>
    <property type="project" value="InterPro"/>
</dbReference>
<dbReference type="InterPro" id="IPR001153">
    <property type="entry name" value="Barwin_dom"/>
</dbReference>
<keyword evidence="4" id="KW-1185">Reference proteome</keyword>
<dbReference type="Gene3D" id="2.40.40.10">
    <property type="entry name" value="RlpA-like domain"/>
    <property type="match status" value="1"/>
</dbReference>
<reference evidence="3" key="1">
    <citation type="submission" date="2023-02" db="EMBL/GenBank/DDBJ databases">
        <title>Identification and recombinant expression of a fungal hydrolase from Papiliotrema laurentii that hydrolyzes apple cutin and clears colloidal polyester polyurethane.</title>
        <authorList>
            <consortium name="DOE Joint Genome Institute"/>
            <person name="Roman V.A."/>
            <person name="Bojanowski C."/>
            <person name="Crable B.R."/>
            <person name="Wagner D.N."/>
            <person name="Hung C.S."/>
            <person name="Nadeau L.J."/>
            <person name="Schratz L."/>
            <person name="Haridas S."/>
            <person name="Pangilinan J."/>
            <person name="Lipzen A."/>
            <person name="Na H."/>
            <person name="Yan M."/>
            <person name="Ng V."/>
            <person name="Grigoriev I.V."/>
            <person name="Spatafora J.W."/>
            <person name="Barlow D."/>
            <person name="Biffinger J."/>
            <person name="Kelley-Loughnane N."/>
            <person name="Varaljay V.A."/>
            <person name="Crookes-Goodson W.J."/>
        </authorList>
    </citation>
    <scope>NUCLEOTIDE SEQUENCE</scope>
    <source>
        <strain evidence="3">5307AH</strain>
    </source>
</reference>
<feature type="non-terminal residue" evidence="3">
    <location>
        <position position="1"/>
    </location>
</feature>
<dbReference type="Pfam" id="PF00967">
    <property type="entry name" value="Barwin"/>
    <property type="match status" value="1"/>
</dbReference>
<dbReference type="CDD" id="cd22191">
    <property type="entry name" value="DPBB_RlpA_EXP_N-like"/>
    <property type="match status" value="1"/>
</dbReference>
<dbReference type="InterPro" id="IPR036908">
    <property type="entry name" value="RlpA-like_sf"/>
</dbReference>
<dbReference type="PANTHER" id="PTHR31836">
    <property type="match status" value="1"/>
</dbReference>
<dbReference type="SUPFAM" id="SSF50685">
    <property type="entry name" value="Barwin-like endoglucanases"/>
    <property type="match status" value="1"/>
</dbReference>
<sequence>GSSSGKATYYAVGLGACGWTNSDSEYVVAMNAPQYSSGTCGQNIQITNPSTGKTQTAKIVDLCPGCSNGDLDMSPTLFSYLNDGNMDAGVFQMTWSYA</sequence>
<organism evidence="3 4">
    <name type="scientific">Papiliotrema laurentii</name>
    <name type="common">Cryptococcus laurentii</name>
    <dbReference type="NCBI Taxonomy" id="5418"/>
    <lineage>
        <taxon>Eukaryota</taxon>
        <taxon>Fungi</taxon>
        <taxon>Dikarya</taxon>
        <taxon>Basidiomycota</taxon>
        <taxon>Agaricomycotina</taxon>
        <taxon>Tremellomycetes</taxon>
        <taxon>Tremellales</taxon>
        <taxon>Rhynchogastremaceae</taxon>
        <taxon>Papiliotrema</taxon>
    </lineage>
</organism>
<dbReference type="AlphaFoldDB" id="A0AAD9FTM0"/>
<dbReference type="PANTHER" id="PTHR31836:SF25">
    <property type="entry name" value="RLPA-LIKE PROTEIN DOUBLE-PSI BETA-BARREL DOMAIN-CONTAINING PROTEIN"/>
    <property type="match status" value="1"/>
</dbReference>
<comment type="caution">
    <text evidence="3">The sequence shown here is derived from an EMBL/GenBank/DDBJ whole genome shotgun (WGS) entry which is preliminary data.</text>
</comment>
<evidence type="ECO:0000313" key="3">
    <source>
        <dbReference type="EMBL" id="KAK1925923.1"/>
    </source>
</evidence>